<evidence type="ECO:0000259" key="3">
    <source>
        <dbReference type="Pfam" id="PF14508"/>
    </source>
</evidence>
<name>A0A542SLF6_9MICO</name>
<dbReference type="SUPFAM" id="SSF51445">
    <property type="entry name" value="(Trans)glycosidases"/>
    <property type="match status" value="1"/>
</dbReference>
<organism evidence="5 6">
    <name type="scientific">Rarobacter incanus</name>
    <dbReference type="NCBI Taxonomy" id="153494"/>
    <lineage>
        <taxon>Bacteria</taxon>
        <taxon>Bacillati</taxon>
        <taxon>Actinomycetota</taxon>
        <taxon>Actinomycetes</taxon>
        <taxon>Micrococcales</taxon>
        <taxon>Rarobacteraceae</taxon>
        <taxon>Rarobacter</taxon>
    </lineage>
</organism>
<dbReference type="Pfam" id="PF09985">
    <property type="entry name" value="Glucodextran_C"/>
    <property type="match status" value="1"/>
</dbReference>
<dbReference type="Pfam" id="PF14509">
    <property type="entry name" value="GH97_C"/>
    <property type="match status" value="1"/>
</dbReference>
<dbReference type="InterPro" id="IPR013783">
    <property type="entry name" value="Ig-like_fold"/>
</dbReference>
<sequence length="1474" mass="155130">MQGRRDSRVVRSGASRGLFAIAAAACVAVTPLLAVGAGVAYADPAPVTVPGEATTSPDGKTALGVTVDDDGNLYYEVVARGEKLVKKSQLGLDLSDVGVLGDNSEVTAVSDPTTTDETWESYAGTDKEVRNYYTERTYSVTDDGINFQVIVRAYDDGVAFRYKVPNQTGLSELKIKDEVTQFQLEGNPTAWWTGQNFNSDEGEWKSTSYAEMGSANAPATFKFADGDNFLSIHEADLDNYSAMTLKKEDGHLRVELVPSLTRTEAVIRDTAAMADATPWRSLTIASSAAGLANSHLLENLNPAPDEDLYADAESWVKGATYVGVWWELQQDQASWEEGSKHGATTARVKQYIDLAAANGIQGVLAEGWNKGWNSKEWKQQTYYVTADDFDVDEVTAYAASKGVQFIAHAETGGNPWRFEQQIKGELGPEKEVGSDTILPGQNGKPLFEQYKEWGIHYVKTGYVGDTPNIPSKQDALSDDFDPNNYTAAHNRYDQDMVNHYRYVLKEAAKYQVNINCHECVHGTGETRTFPNAVAREAVRGQEYDAFTGTGNSPEHTLILPFTRGLTAPMDYTPGVMDVLNNKRDSSWRVHTTAAKQLAMTVNYHSGVTMAADILENFKVNKGITWYNGFPSQWDESRVLQAEIGDYMITARRNGTGWWVGAMNGESPRNLTYSLDFLGSGEFVADVFEDPASTTYTENPSALSIKSYRVTSATQLVASLPKSGGQAARIRPATAADATLPQYVSPLAQVTSIAAPSSIAAGDIVNVSAVVTNPGTGVASYEAVLKVNGKEAASKTVRVAGGDSETVTFQQRILAAGTVQFAIGDKSVSVVAGSAVAAPTGLRLVSVGTSKLTFEWDGVDGASYEIYRRSDQGTYPTTPMATVAAGTTSFTDIIRSNGNTYVIRAVKDGVRSAASAELSQHGAVVASFTDPAGDDNGPGTYTYPTNGTFVAGAYDITGVTIADTGNAYTFVTKIRGEVTNPWGGDAITLQNIHFYLGEGDAEPTTPALAGTNLYTTNTWQKVIVVDGRGAAGIYGTDGNKTADVSLGASATDHTISVTVAKSDLPAGYDAATGKIAVAMFSDADWGEGINRIRPVYDMTLACNSGWIPEWRPGGGAGCMDDSLPAKDTDTSDGNAFDILVPAGQTQAAALAWTGDATPTLPFVEPAAPEQPTVAGLLANGTASSAKPGATVDSVLGVSALAASGAPIEGTAVTFTIEGPGSFAGGAKIVVVETNSAGYAAVPEITAGTTAGTIVVTATVGDSTAVVSSITIEDEPATEPVVTVAAPVFSSSVQTYGSISATVTATVQGAAAGVVTFTAGGTKLGTATVQANGSGGKATLTLPKKLAAGTYTNVIATLVDSRGEVAVSKAGLPITILKAKAKKVTVKAKRYKKGKKVKVTVKVSKVPAGVGAVGKVRLYVGKKAVKTARLKNGKVTVKLAKKYSSKKKLKLRAKFIAADAKNVASSKSARVTVKRK</sequence>
<dbReference type="InterPro" id="IPR052720">
    <property type="entry name" value="Glycosyl_hydrolase_97"/>
</dbReference>
<evidence type="ECO:0000313" key="6">
    <source>
        <dbReference type="Proteomes" id="UP000316181"/>
    </source>
</evidence>
<evidence type="ECO:0000259" key="1">
    <source>
        <dbReference type="Pfam" id="PF09985"/>
    </source>
</evidence>
<dbReference type="Gene3D" id="2.70.98.10">
    <property type="match status" value="1"/>
</dbReference>
<dbReference type="GO" id="GO:0016787">
    <property type="term" value="F:hydrolase activity"/>
    <property type="evidence" value="ECO:0007669"/>
    <property type="project" value="UniProtKB-KW"/>
</dbReference>
<dbReference type="PANTHER" id="PTHR35803:SF1">
    <property type="entry name" value="GLUCAN 1,4-ALPHA-GLUCOSIDASE SUSB"/>
    <property type="match status" value="1"/>
</dbReference>
<accession>A0A542SLF6</accession>
<dbReference type="Gene3D" id="2.60.40.10">
    <property type="entry name" value="Immunoglobulins"/>
    <property type="match status" value="2"/>
</dbReference>
<dbReference type="GO" id="GO:0030246">
    <property type="term" value="F:carbohydrate binding"/>
    <property type="evidence" value="ECO:0007669"/>
    <property type="project" value="InterPro"/>
</dbReference>
<dbReference type="InterPro" id="IPR014718">
    <property type="entry name" value="GH-type_carb-bd"/>
</dbReference>
<keyword evidence="5" id="KW-0378">Hydrolase</keyword>
<evidence type="ECO:0000259" key="2">
    <source>
        <dbReference type="Pfam" id="PF10566"/>
    </source>
</evidence>
<dbReference type="SUPFAM" id="SSF49373">
    <property type="entry name" value="Invasin/intimin cell-adhesion fragments"/>
    <property type="match status" value="1"/>
</dbReference>
<feature type="domain" description="Glucodextranase-like C-terminal" evidence="1">
    <location>
        <begin position="924"/>
        <end position="1150"/>
    </location>
</feature>
<evidence type="ECO:0000313" key="5">
    <source>
        <dbReference type="EMBL" id="TQK75452.1"/>
    </source>
</evidence>
<dbReference type="Proteomes" id="UP000316181">
    <property type="component" value="Unassembled WGS sequence"/>
</dbReference>
<dbReference type="InterPro" id="IPR029486">
    <property type="entry name" value="GH97_N"/>
</dbReference>
<dbReference type="InterPro" id="IPR017853">
    <property type="entry name" value="GH"/>
</dbReference>
<reference evidence="5 6" key="1">
    <citation type="submission" date="2019-06" db="EMBL/GenBank/DDBJ databases">
        <title>Sequencing the genomes of 1000 actinobacteria strains.</title>
        <authorList>
            <person name="Klenk H.-P."/>
        </authorList>
    </citation>
    <scope>NUCLEOTIDE SEQUENCE [LARGE SCALE GENOMIC DNA]</scope>
    <source>
        <strain evidence="5 6">DSM 10596</strain>
    </source>
</reference>
<dbReference type="InterPro" id="IPR029483">
    <property type="entry name" value="GH97_C"/>
</dbReference>
<dbReference type="InterPro" id="IPR008964">
    <property type="entry name" value="Invasin/intimin_cell_adhesion"/>
</dbReference>
<gene>
    <name evidence="5" type="ORF">FB389_0079</name>
</gene>
<dbReference type="InterPro" id="IPR019248">
    <property type="entry name" value="Glucodextran_C"/>
</dbReference>
<feature type="domain" description="Glycosyl-hydrolase 97 catalytic" evidence="2">
    <location>
        <begin position="325"/>
        <end position="538"/>
    </location>
</feature>
<proteinExistence type="predicted"/>
<feature type="domain" description="Glycosyl-hydrolase 97 C-terminal oligomerisation" evidence="4">
    <location>
        <begin position="632"/>
        <end position="729"/>
    </location>
</feature>
<dbReference type="OrthoDB" id="9807519at2"/>
<dbReference type="Pfam" id="PF10566">
    <property type="entry name" value="Glyco_hydro_97"/>
    <property type="match status" value="1"/>
</dbReference>
<dbReference type="CDD" id="cd09626">
    <property type="entry name" value="DOMON_glucodextranase_like"/>
    <property type="match status" value="1"/>
</dbReference>
<dbReference type="RefSeq" id="WP_142110861.1">
    <property type="nucleotide sequence ID" value="NZ_BAAATB010000005.1"/>
</dbReference>
<keyword evidence="6" id="KW-1185">Reference proteome</keyword>
<dbReference type="Gene3D" id="2.60.40.1190">
    <property type="match status" value="1"/>
</dbReference>
<dbReference type="Gene3D" id="3.20.20.70">
    <property type="entry name" value="Aldolase class I"/>
    <property type="match status" value="1"/>
</dbReference>
<dbReference type="InterPro" id="IPR019563">
    <property type="entry name" value="GH97_catalytic"/>
</dbReference>
<dbReference type="PANTHER" id="PTHR35803">
    <property type="entry name" value="GLUCAN 1,4-ALPHA-GLUCOSIDASE SUSB-RELATED"/>
    <property type="match status" value="1"/>
</dbReference>
<dbReference type="EMBL" id="VFNV01000001">
    <property type="protein sequence ID" value="TQK75452.1"/>
    <property type="molecule type" value="Genomic_DNA"/>
</dbReference>
<dbReference type="InterPro" id="IPR013785">
    <property type="entry name" value="Aldolase_TIM"/>
</dbReference>
<comment type="caution">
    <text evidence="5">The sequence shown here is derived from an EMBL/GenBank/DDBJ whole genome shotgun (WGS) entry which is preliminary data.</text>
</comment>
<feature type="domain" description="Glycosyl-hydrolase 97 N-terminal" evidence="3">
    <location>
        <begin position="55"/>
        <end position="301"/>
    </location>
</feature>
<dbReference type="Pfam" id="PF14508">
    <property type="entry name" value="GH97_N"/>
    <property type="match status" value="1"/>
</dbReference>
<evidence type="ECO:0000259" key="4">
    <source>
        <dbReference type="Pfam" id="PF14509"/>
    </source>
</evidence>
<dbReference type="GO" id="GO:0005975">
    <property type="term" value="P:carbohydrate metabolic process"/>
    <property type="evidence" value="ECO:0007669"/>
    <property type="project" value="UniProtKB-ARBA"/>
</dbReference>
<dbReference type="SUPFAM" id="SSF49344">
    <property type="entry name" value="CBD9-like"/>
    <property type="match status" value="1"/>
</dbReference>
<protein>
    <submittedName>
        <fullName evidence="5">Glycosyl hydrolase family 97</fullName>
    </submittedName>
</protein>